<feature type="domain" description="Reverse transcriptase" evidence="1">
    <location>
        <begin position="90"/>
        <end position="181"/>
    </location>
</feature>
<comment type="caution">
    <text evidence="2">The sequence shown here is derived from an EMBL/GenBank/DDBJ whole genome shotgun (WGS) entry which is preliminary data.</text>
</comment>
<dbReference type="InterPro" id="IPR000477">
    <property type="entry name" value="RT_dom"/>
</dbReference>
<evidence type="ECO:0000259" key="1">
    <source>
        <dbReference type="Pfam" id="PF00078"/>
    </source>
</evidence>
<dbReference type="Proteomes" id="UP001293593">
    <property type="component" value="Unassembled WGS sequence"/>
</dbReference>
<keyword evidence="3" id="KW-1185">Reference proteome</keyword>
<proteinExistence type="predicted"/>
<dbReference type="InterPro" id="IPR043502">
    <property type="entry name" value="DNA/RNA_pol_sf"/>
</dbReference>
<evidence type="ECO:0000313" key="3">
    <source>
        <dbReference type="Proteomes" id="UP001293593"/>
    </source>
</evidence>
<dbReference type="SUPFAM" id="SSF56672">
    <property type="entry name" value="DNA/RNA polymerases"/>
    <property type="match status" value="1"/>
</dbReference>
<name>A0AAE1INL3_9FABA</name>
<dbReference type="EMBL" id="JAWXYG010000014">
    <property type="protein sequence ID" value="KAK4254232.1"/>
    <property type="molecule type" value="Genomic_DNA"/>
</dbReference>
<dbReference type="PANTHER" id="PTHR46890">
    <property type="entry name" value="NON-LTR RETROLELEMENT REVERSE TRANSCRIPTASE-LIKE PROTEIN-RELATED"/>
    <property type="match status" value="1"/>
</dbReference>
<dbReference type="InterPro" id="IPR052343">
    <property type="entry name" value="Retrotransposon-Effector_Assoc"/>
</dbReference>
<gene>
    <name evidence="2" type="ORF">QN277_009639</name>
</gene>
<dbReference type="PANTHER" id="PTHR46890:SF48">
    <property type="entry name" value="RNA-DIRECTED DNA POLYMERASE"/>
    <property type="match status" value="1"/>
</dbReference>
<evidence type="ECO:0000313" key="2">
    <source>
        <dbReference type="EMBL" id="KAK4254232.1"/>
    </source>
</evidence>
<protein>
    <recommendedName>
        <fullName evidence="1">Reverse transcriptase domain-containing protein</fullName>
    </recommendedName>
</protein>
<accession>A0AAE1INL3</accession>
<dbReference type="AlphaFoldDB" id="A0AAE1INL3"/>
<organism evidence="2 3">
    <name type="scientific">Acacia crassicarpa</name>
    <name type="common">northern wattle</name>
    <dbReference type="NCBI Taxonomy" id="499986"/>
    <lineage>
        <taxon>Eukaryota</taxon>
        <taxon>Viridiplantae</taxon>
        <taxon>Streptophyta</taxon>
        <taxon>Embryophyta</taxon>
        <taxon>Tracheophyta</taxon>
        <taxon>Spermatophyta</taxon>
        <taxon>Magnoliopsida</taxon>
        <taxon>eudicotyledons</taxon>
        <taxon>Gunneridae</taxon>
        <taxon>Pentapetalae</taxon>
        <taxon>rosids</taxon>
        <taxon>fabids</taxon>
        <taxon>Fabales</taxon>
        <taxon>Fabaceae</taxon>
        <taxon>Caesalpinioideae</taxon>
        <taxon>mimosoid clade</taxon>
        <taxon>Acacieae</taxon>
        <taxon>Acacia</taxon>
    </lineage>
</organism>
<dbReference type="Pfam" id="PF00078">
    <property type="entry name" value="RVT_1"/>
    <property type="match status" value="1"/>
</dbReference>
<sequence>MEPALSFIGPKITQEMNQRLMMPISREEIQKAAFSLGRSKVPGPNGFSRVFYHSSWDKVGESICNMVQEFFEGNSSLDLIKETNITLIPKVTRPEHVSHFRPIVLCNFSYKIISKILANRMRPFLDKCISPSQSAFFPSRCIQDNIIIAHEVYHYLRRKKDGPKFEFALKMDMNKAYDRVE</sequence>
<reference evidence="2" key="1">
    <citation type="submission" date="2023-10" db="EMBL/GenBank/DDBJ databases">
        <title>Chromosome-level genome of the transformable northern wattle, Acacia crassicarpa.</title>
        <authorList>
            <person name="Massaro I."/>
            <person name="Sinha N.R."/>
            <person name="Poethig S."/>
            <person name="Leichty A.R."/>
        </authorList>
    </citation>
    <scope>NUCLEOTIDE SEQUENCE</scope>
    <source>
        <strain evidence="2">Acra3RX</strain>
        <tissue evidence="2">Leaf</tissue>
    </source>
</reference>